<keyword evidence="15" id="KW-1185">Reference proteome</keyword>
<evidence type="ECO:0000256" key="1">
    <source>
        <dbReference type="ARBA" id="ARBA00017146"/>
    </source>
</evidence>
<comment type="function">
    <text evidence="10">Mediates the mercuric-dependent induction of mercury resistance operon. In the absence of mercury MerR represses transcription by binding tightly to the mer operator region; when mercury is present the dimeric complex binds a single ion and becomes a potent transcriptional activator, while remaining bound to the mer site.</text>
</comment>
<dbReference type="Gene3D" id="1.10.1660.10">
    <property type="match status" value="1"/>
</dbReference>
<evidence type="ECO:0000256" key="10">
    <source>
        <dbReference type="ARBA" id="ARBA00024874"/>
    </source>
</evidence>
<evidence type="ECO:0000259" key="13">
    <source>
        <dbReference type="PROSITE" id="PS50937"/>
    </source>
</evidence>
<protein>
    <recommendedName>
        <fullName evidence="1">Mercuric resistance operon regulatory protein</fullName>
    </recommendedName>
</protein>
<dbReference type="SMART" id="SM00422">
    <property type="entry name" value="HTH_MERR"/>
    <property type="match status" value="1"/>
</dbReference>
<evidence type="ECO:0000256" key="8">
    <source>
        <dbReference type="ARBA" id="ARBA00023159"/>
    </source>
</evidence>
<keyword evidence="6" id="KW-0805">Transcription regulation</keyword>
<evidence type="ECO:0000256" key="7">
    <source>
        <dbReference type="ARBA" id="ARBA00023125"/>
    </source>
</evidence>
<reference evidence="14" key="1">
    <citation type="submission" date="2023-07" db="EMBL/GenBank/DDBJ databases">
        <title>Brevundimonas soil sp. nov., isolated from the soil of chemical plant.</title>
        <authorList>
            <person name="Wu N."/>
        </authorList>
    </citation>
    <scope>NUCLEOTIDE SEQUENCE</scope>
    <source>
        <strain evidence="14">XZ-24</strain>
    </source>
</reference>
<evidence type="ECO:0000313" key="14">
    <source>
        <dbReference type="EMBL" id="MDO1560286.1"/>
    </source>
</evidence>
<name>A0ABT8SP75_9CAUL</name>
<dbReference type="InterPro" id="IPR000551">
    <property type="entry name" value="MerR-type_HTH_dom"/>
</dbReference>
<dbReference type="SUPFAM" id="SSF46955">
    <property type="entry name" value="Putative DNA-binding domain"/>
    <property type="match status" value="1"/>
</dbReference>
<dbReference type="InterPro" id="IPR011794">
    <property type="entry name" value="MerR"/>
</dbReference>
<evidence type="ECO:0000256" key="11">
    <source>
        <dbReference type="SAM" id="Coils"/>
    </source>
</evidence>
<organism evidence="14 15">
    <name type="scientific">Peiella sedimenti</name>
    <dbReference type="NCBI Taxonomy" id="3061083"/>
    <lineage>
        <taxon>Bacteria</taxon>
        <taxon>Pseudomonadati</taxon>
        <taxon>Pseudomonadota</taxon>
        <taxon>Alphaproteobacteria</taxon>
        <taxon>Caulobacterales</taxon>
        <taxon>Caulobacteraceae</taxon>
        <taxon>Peiella</taxon>
    </lineage>
</organism>
<dbReference type="PRINTS" id="PR00040">
    <property type="entry name" value="HTHMERR"/>
</dbReference>
<keyword evidence="9" id="KW-0804">Transcription</keyword>
<accession>A0ABT8SP75</accession>
<evidence type="ECO:0000256" key="5">
    <source>
        <dbReference type="ARBA" id="ARBA00022914"/>
    </source>
</evidence>
<dbReference type="PANTHER" id="PTHR30204">
    <property type="entry name" value="REDOX-CYCLING DRUG-SENSING TRANSCRIPTIONAL ACTIVATOR SOXR"/>
    <property type="match status" value="1"/>
</dbReference>
<dbReference type="CDD" id="cd04783">
    <property type="entry name" value="HTH_MerR1"/>
    <property type="match status" value="1"/>
</dbReference>
<keyword evidence="5" id="KW-0476">Mercury</keyword>
<evidence type="ECO:0000313" key="15">
    <source>
        <dbReference type="Proteomes" id="UP001169063"/>
    </source>
</evidence>
<keyword evidence="4" id="KW-0479">Metal-binding</keyword>
<dbReference type="InterPro" id="IPR009061">
    <property type="entry name" value="DNA-bd_dom_put_sf"/>
</dbReference>
<dbReference type="PANTHER" id="PTHR30204:SF69">
    <property type="entry name" value="MERR-FAMILY TRANSCRIPTIONAL REGULATOR"/>
    <property type="match status" value="1"/>
</dbReference>
<evidence type="ECO:0000256" key="12">
    <source>
        <dbReference type="SAM" id="MobiDB-lite"/>
    </source>
</evidence>
<dbReference type="Pfam" id="PF13411">
    <property type="entry name" value="MerR_1"/>
    <property type="match status" value="1"/>
</dbReference>
<dbReference type="PROSITE" id="PS50937">
    <property type="entry name" value="HTH_MERR_2"/>
    <property type="match status" value="1"/>
</dbReference>
<dbReference type="RefSeq" id="WP_302110718.1">
    <property type="nucleotide sequence ID" value="NZ_JAUKTR010000006.1"/>
</dbReference>
<evidence type="ECO:0000256" key="9">
    <source>
        <dbReference type="ARBA" id="ARBA00023163"/>
    </source>
</evidence>
<comment type="caution">
    <text evidence="14">The sequence shown here is derived from an EMBL/GenBank/DDBJ whole genome shotgun (WGS) entry which is preliminary data.</text>
</comment>
<gene>
    <name evidence="14" type="ORF">Q0812_12685</name>
</gene>
<feature type="coiled-coil region" evidence="11">
    <location>
        <begin position="90"/>
        <end position="120"/>
    </location>
</feature>
<keyword evidence="8" id="KW-0010">Activator</keyword>
<dbReference type="Proteomes" id="UP001169063">
    <property type="component" value="Unassembled WGS sequence"/>
</dbReference>
<feature type="domain" description="HTH merR-type" evidence="13">
    <location>
        <begin position="7"/>
        <end position="80"/>
    </location>
</feature>
<keyword evidence="3" id="KW-0678">Repressor</keyword>
<keyword evidence="2" id="KW-0475">Mercuric resistance</keyword>
<evidence type="ECO:0000256" key="2">
    <source>
        <dbReference type="ARBA" id="ARBA00022466"/>
    </source>
</evidence>
<keyword evidence="11" id="KW-0175">Coiled coil</keyword>
<evidence type="ECO:0000256" key="3">
    <source>
        <dbReference type="ARBA" id="ARBA00022491"/>
    </source>
</evidence>
<evidence type="ECO:0000256" key="4">
    <source>
        <dbReference type="ARBA" id="ARBA00022723"/>
    </source>
</evidence>
<dbReference type="EMBL" id="JAUKTR010000006">
    <property type="protein sequence ID" value="MDO1560286.1"/>
    <property type="molecule type" value="Genomic_DNA"/>
</dbReference>
<proteinExistence type="predicted"/>
<dbReference type="InterPro" id="IPR047057">
    <property type="entry name" value="MerR_fam"/>
</dbReference>
<evidence type="ECO:0000256" key="6">
    <source>
        <dbReference type="ARBA" id="ARBA00023015"/>
    </source>
</evidence>
<feature type="region of interest" description="Disordered" evidence="12">
    <location>
        <begin position="30"/>
        <end position="51"/>
    </location>
</feature>
<sequence length="137" mass="14743">MPSSPAGLTIGALAKAGGVGVETVRYYQRRGLLREPPRAGPGPDGGVRRYGPEDLRRLRFIRQAQGAGFTLEQIGELLTLDAGDDRSRARELAQARMAALDEKISQLQTARAALERLARDCARKDGGPCPIITAFEA</sequence>
<keyword evidence="7" id="KW-0238">DNA-binding</keyword>